<feature type="domain" description="Lipid-binding serum glycoprotein C-terminal" evidence="3">
    <location>
        <begin position="248"/>
        <end position="451"/>
    </location>
</feature>
<dbReference type="InterPro" id="IPR017942">
    <property type="entry name" value="Lipid-bd_serum_glycop_N"/>
</dbReference>
<evidence type="ECO:0000256" key="1">
    <source>
        <dbReference type="SAM" id="SignalP"/>
    </source>
</evidence>
<keyword evidence="1" id="KW-0732">Signal</keyword>
<dbReference type="Gene3D" id="3.15.10.10">
    <property type="entry name" value="Bactericidal permeability-increasing protein, domain 1"/>
    <property type="match status" value="1"/>
</dbReference>
<feature type="domain" description="Lipid-binding serum glycoprotein N-terminal" evidence="2">
    <location>
        <begin position="29"/>
        <end position="244"/>
    </location>
</feature>
<protein>
    <submittedName>
        <fullName evidence="4">BPIB4 protein</fullName>
    </submittedName>
</protein>
<evidence type="ECO:0000259" key="2">
    <source>
        <dbReference type="SMART" id="SM00328"/>
    </source>
</evidence>
<dbReference type="Gene3D" id="3.15.20.10">
    <property type="entry name" value="Bactericidal permeability-increasing protein, domain 2"/>
    <property type="match status" value="1"/>
</dbReference>
<dbReference type="SUPFAM" id="SSF55394">
    <property type="entry name" value="Bactericidal permeability-increasing protein, BPI"/>
    <property type="match status" value="2"/>
</dbReference>
<dbReference type="SMART" id="SM00328">
    <property type="entry name" value="BPI1"/>
    <property type="match status" value="1"/>
</dbReference>
<evidence type="ECO:0000259" key="3">
    <source>
        <dbReference type="SMART" id="SM00329"/>
    </source>
</evidence>
<dbReference type="InterPro" id="IPR001124">
    <property type="entry name" value="Lipid-bd_serum_glycop_C"/>
</dbReference>
<dbReference type="AlphaFoldDB" id="A0A7L1BVT4"/>
<evidence type="ECO:0000313" key="5">
    <source>
        <dbReference type="Proteomes" id="UP000534634"/>
    </source>
</evidence>
<dbReference type="SMART" id="SM00329">
    <property type="entry name" value="BPI2"/>
    <property type="match status" value="1"/>
</dbReference>
<organism evidence="4 5">
    <name type="scientific">Illadopsis cleaveri</name>
    <name type="common">blackcap illadopsis</name>
    <dbReference type="NCBI Taxonomy" id="201329"/>
    <lineage>
        <taxon>Eukaryota</taxon>
        <taxon>Metazoa</taxon>
        <taxon>Chordata</taxon>
        <taxon>Craniata</taxon>
        <taxon>Vertebrata</taxon>
        <taxon>Euteleostomi</taxon>
        <taxon>Archelosauria</taxon>
        <taxon>Archosauria</taxon>
        <taxon>Dinosauria</taxon>
        <taxon>Saurischia</taxon>
        <taxon>Theropoda</taxon>
        <taxon>Coelurosauria</taxon>
        <taxon>Aves</taxon>
        <taxon>Neognathae</taxon>
        <taxon>Neoaves</taxon>
        <taxon>Telluraves</taxon>
        <taxon>Australaves</taxon>
        <taxon>Passeriformes</taxon>
        <taxon>Sylvioidea</taxon>
        <taxon>Timaliidae</taxon>
        <taxon>Illadopsis</taxon>
    </lineage>
</organism>
<evidence type="ECO:0000313" key="4">
    <source>
        <dbReference type="EMBL" id="NXM57687.1"/>
    </source>
</evidence>
<dbReference type="PANTHER" id="PTHR46019:SF4">
    <property type="entry name" value="BPI FOLD-CONTAINING FAMILY B MEMBER 4"/>
    <property type="match status" value="1"/>
</dbReference>
<name>A0A7L1BVT4_9PASS</name>
<dbReference type="PANTHER" id="PTHR46019">
    <property type="entry name" value="BPI FOLD-CONTAINING FAMILY B MEMBER 4-RELATED"/>
    <property type="match status" value="1"/>
</dbReference>
<dbReference type="Pfam" id="PF02886">
    <property type="entry name" value="LBP_BPI_CETP_C"/>
    <property type="match status" value="1"/>
</dbReference>
<sequence length="451" mass="48016">MMVLKLFGIIFFCSLLSPSQEVLSGLSCAVSPRAMQKVLSDAMIRNELIHQHLQGLVIPNIMGEGGQLNSPTSITDLHLIKVRAPTLSVAVLSGIGVQLAIGTKLQLRGNCLLGLLSELIDILVEVNITANIKCTNFESGTFQVVTEDCLCILAGVKVKVLSGILTLSVNELVLRQLTATLPALLCPMVEIVMNLVNIHLLSSLNAVLPVGGVGTIHYQLVNIPYTSGKFLGLDLDGVVKQVGGATIPHDSSPSALPPLMDRLMVMALREGFLNAVVTLMMLQLSPQTFPCTPDAFSGANQLREAVWTIARPGCSACSGSSPLSIKLVLRGNPLITLEENKASVRLSVLIQLFSNRLDGSILNLLLLRADLGLNVRVSVVGGRLVLQLGLGRTSLSLVSSGVGISNISSLRPHCSSLLVETLLPPINVILGLGIPLPRVLRIPMENVDFQI</sequence>
<dbReference type="InterPro" id="IPR051660">
    <property type="entry name" value="BPI_fold-BPI/LBP"/>
</dbReference>
<keyword evidence="5" id="KW-1185">Reference proteome</keyword>
<comment type="caution">
    <text evidence="4">The sequence shown here is derived from an EMBL/GenBank/DDBJ whole genome shotgun (WGS) entry which is preliminary data.</text>
</comment>
<feature type="chain" id="PRO_5029770652" evidence="1">
    <location>
        <begin position="25"/>
        <end position="451"/>
    </location>
</feature>
<feature type="signal peptide" evidence="1">
    <location>
        <begin position="1"/>
        <end position="24"/>
    </location>
</feature>
<proteinExistence type="predicted"/>
<dbReference type="Pfam" id="PF01273">
    <property type="entry name" value="LBP_BPI_CETP"/>
    <property type="match status" value="1"/>
</dbReference>
<gene>
    <name evidence="4" type="primary">Bpifb4_1</name>
    <name evidence="4" type="ORF">ILLCLE_R05185</name>
</gene>
<dbReference type="EMBL" id="VXBB01010749">
    <property type="protein sequence ID" value="NXM57687.1"/>
    <property type="molecule type" value="Genomic_DNA"/>
</dbReference>
<feature type="non-terminal residue" evidence="4">
    <location>
        <position position="1"/>
    </location>
</feature>
<dbReference type="Proteomes" id="UP000534634">
    <property type="component" value="Unassembled WGS sequence"/>
</dbReference>
<feature type="non-terminal residue" evidence="4">
    <location>
        <position position="451"/>
    </location>
</feature>
<reference evidence="4 5" key="1">
    <citation type="submission" date="2019-09" db="EMBL/GenBank/DDBJ databases">
        <title>Bird 10,000 Genomes (B10K) Project - Family phase.</title>
        <authorList>
            <person name="Zhang G."/>
        </authorList>
    </citation>
    <scope>NUCLEOTIDE SEQUENCE [LARGE SCALE GENOMIC DNA]</scope>
    <source>
        <strain evidence="4">B10K-DU-002-01</strain>
        <tissue evidence="4">Muscle</tissue>
    </source>
</reference>
<dbReference type="InterPro" id="IPR017943">
    <property type="entry name" value="Bactericidal_perm-incr_a/b_dom"/>
</dbReference>
<dbReference type="GO" id="GO:0008289">
    <property type="term" value="F:lipid binding"/>
    <property type="evidence" value="ECO:0007669"/>
    <property type="project" value="InterPro"/>
</dbReference>
<accession>A0A7L1BVT4</accession>